<dbReference type="SUPFAM" id="SSF55729">
    <property type="entry name" value="Acyl-CoA N-acyltransferases (Nat)"/>
    <property type="match status" value="1"/>
</dbReference>
<dbReference type="Proteomes" id="UP000184516">
    <property type="component" value="Unassembled WGS sequence"/>
</dbReference>
<proteinExistence type="predicted"/>
<dbReference type="OrthoDB" id="6290225at2"/>
<evidence type="ECO:0000313" key="1">
    <source>
        <dbReference type="EMBL" id="SHG29548.1"/>
    </source>
</evidence>
<dbReference type="InterPro" id="IPR016181">
    <property type="entry name" value="Acyl_CoA_acyltransferase"/>
</dbReference>
<name>A0A1M5IMK8_9FLAO</name>
<dbReference type="STRING" id="468056.SAMN05443549_103162"/>
<keyword evidence="2" id="KW-1185">Reference proteome</keyword>
<reference evidence="2" key="1">
    <citation type="submission" date="2016-11" db="EMBL/GenBank/DDBJ databases">
        <authorList>
            <person name="Varghese N."/>
            <person name="Submissions S."/>
        </authorList>
    </citation>
    <scope>NUCLEOTIDE SEQUENCE [LARGE SCALE GENOMIC DNA]</scope>
    <source>
        <strain evidence="2">DSM 19978</strain>
    </source>
</reference>
<evidence type="ECO:0000313" key="2">
    <source>
        <dbReference type="Proteomes" id="UP000184516"/>
    </source>
</evidence>
<dbReference type="Gene3D" id="3.40.630.30">
    <property type="match status" value="1"/>
</dbReference>
<gene>
    <name evidence="1" type="ORF">SAMN05443549_103162</name>
</gene>
<protein>
    <submittedName>
        <fullName evidence="1">Protein N-acetyltransferase, RimJ/RimL family</fullName>
    </submittedName>
</protein>
<dbReference type="EMBL" id="FQWB01000003">
    <property type="protein sequence ID" value="SHG29548.1"/>
    <property type="molecule type" value="Genomic_DNA"/>
</dbReference>
<dbReference type="Pfam" id="PF13420">
    <property type="entry name" value="Acetyltransf_4"/>
    <property type="match status" value="1"/>
</dbReference>
<organism evidence="1 2">
    <name type="scientific">Flavobacterium fluvii</name>
    <dbReference type="NCBI Taxonomy" id="468056"/>
    <lineage>
        <taxon>Bacteria</taxon>
        <taxon>Pseudomonadati</taxon>
        <taxon>Bacteroidota</taxon>
        <taxon>Flavobacteriia</taxon>
        <taxon>Flavobacteriales</taxon>
        <taxon>Flavobacteriaceae</taxon>
        <taxon>Flavobacterium</taxon>
    </lineage>
</organism>
<dbReference type="AlphaFoldDB" id="A0A1M5IMK8"/>
<sequence length="185" mass="22271">MKLYKVLNNQIFELETYKIIPIRYEDRFDIMKWRNEQVYHLRQNKPLTTENQENYFDTVVNKLFDQEQPSQILFSYLEDGVCIGYGGLVHINWIDKNAEISFIMNTDLEKDNFQKHWKFFLNLIEQVAFTDLKLHKISTYAFDLRPKLYPVLDNLSFIKEAVLKKHCLFNMEYVDVVIHSKFIGE</sequence>
<accession>A0A1M5IMK8</accession>
<keyword evidence="1" id="KW-0808">Transferase</keyword>
<dbReference type="GO" id="GO:0016740">
    <property type="term" value="F:transferase activity"/>
    <property type="evidence" value="ECO:0007669"/>
    <property type="project" value="UniProtKB-KW"/>
</dbReference>
<dbReference type="RefSeq" id="WP_073369805.1">
    <property type="nucleotide sequence ID" value="NZ_FQWB01000003.1"/>
</dbReference>